<evidence type="ECO:0000313" key="2">
    <source>
        <dbReference type="EMBL" id="KAK7682178.1"/>
    </source>
</evidence>
<protein>
    <recommendedName>
        <fullName evidence="1">C2H2-type domain-containing protein</fullName>
    </recommendedName>
</protein>
<dbReference type="EMBL" id="JASBNA010000037">
    <property type="protein sequence ID" value="KAK7682178.1"/>
    <property type="molecule type" value="Genomic_DNA"/>
</dbReference>
<organism evidence="2 3">
    <name type="scientific">Cerrena zonata</name>
    <dbReference type="NCBI Taxonomy" id="2478898"/>
    <lineage>
        <taxon>Eukaryota</taxon>
        <taxon>Fungi</taxon>
        <taxon>Dikarya</taxon>
        <taxon>Basidiomycota</taxon>
        <taxon>Agaricomycotina</taxon>
        <taxon>Agaricomycetes</taxon>
        <taxon>Polyporales</taxon>
        <taxon>Cerrenaceae</taxon>
        <taxon>Cerrena</taxon>
    </lineage>
</organism>
<dbReference type="PROSITE" id="PS00028">
    <property type="entry name" value="ZINC_FINGER_C2H2_1"/>
    <property type="match status" value="1"/>
</dbReference>
<evidence type="ECO:0000259" key="1">
    <source>
        <dbReference type="PROSITE" id="PS00028"/>
    </source>
</evidence>
<proteinExistence type="predicted"/>
<feature type="domain" description="C2H2-type" evidence="1">
    <location>
        <begin position="35"/>
        <end position="57"/>
    </location>
</feature>
<keyword evidence="3" id="KW-1185">Reference proteome</keyword>
<dbReference type="AlphaFoldDB" id="A0AAW0FKG6"/>
<sequence length="291" mass="32414">MLPGPFSLCRSLVKFAVTMGEVRFHPYQRGKAIICPSRGCKKHLSHKEAAEAHLKSHPELADGGWLACFRHCEICGYYTIQQVNIDAHKRAKHPGLFEPNHDIFASSTLRYGVPPKDPSSSVTMTSGVSIKDEASSTRGPIFGENRDAPVWTWSQGTSLEYWTSHVQNDKTYTRPKWDAESSLFNHGISSYGYPTSSDQCIDHYNSTFLPQMSLHPSYPPSLPFPSSAQFDFQDIPNEIGAALGPNFSTPVLHDGGPVLTTSPWPSDLSQLEGDWRAVPSSMCYQQPFWHV</sequence>
<comment type="caution">
    <text evidence="2">The sequence shown here is derived from an EMBL/GenBank/DDBJ whole genome shotgun (WGS) entry which is preliminary data.</text>
</comment>
<gene>
    <name evidence="2" type="ORF">QCA50_014765</name>
</gene>
<evidence type="ECO:0000313" key="3">
    <source>
        <dbReference type="Proteomes" id="UP001385951"/>
    </source>
</evidence>
<accession>A0AAW0FKG6</accession>
<name>A0AAW0FKG6_9APHY</name>
<dbReference type="InterPro" id="IPR013087">
    <property type="entry name" value="Znf_C2H2_type"/>
</dbReference>
<reference evidence="2 3" key="1">
    <citation type="submission" date="2022-09" db="EMBL/GenBank/DDBJ databases">
        <authorList>
            <person name="Palmer J.M."/>
        </authorList>
    </citation>
    <scope>NUCLEOTIDE SEQUENCE [LARGE SCALE GENOMIC DNA]</scope>
    <source>
        <strain evidence="2 3">DSM 7382</strain>
    </source>
</reference>
<dbReference type="SMART" id="SM00355">
    <property type="entry name" value="ZnF_C2H2"/>
    <property type="match status" value="2"/>
</dbReference>
<dbReference type="Proteomes" id="UP001385951">
    <property type="component" value="Unassembled WGS sequence"/>
</dbReference>